<organism evidence="2 3">
    <name type="scientific">Pseudocercospora musae</name>
    <dbReference type="NCBI Taxonomy" id="113226"/>
    <lineage>
        <taxon>Eukaryota</taxon>
        <taxon>Fungi</taxon>
        <taxon>Dikarya</taxon>
        <taxon>Ascomycota</taxon>
        <taxon>Pezizomycotina</taxon>
        <taxon>Dothideomycetes</taxon>
        <taxon>Dothideomycetidae</taxon>
        <taxon>Mycosphaerellales</taxon>
        <taxon>Mycosphaerellaceae</taxon>
        <taxon>Pseudocercospora</taxon>
    </lineage>
</organism>
<protein>
    <submittedName>
        <fullName evidence="2">Uncharacterized protein</fullName>
    </submittedName>
</protein>
<gene>
    <name evidence="2" type="ORF">AC579_738</name>
</gene>
<evidence type="ECO:0000256" key="1">
    <source>
        <dbReference type="SAM" id="MobiDB-lite"/>
    </source>
</evidence>
<feature type="region of interest" description="Disordered" evidence="1">
    <location>
        <begin position="71"/>
        <end position="108"/>
    </location>
</feature>
<name>A0A139I9J0_9PEZI</name>
<comment type="caution">
    <text evidence="2">The sequence shown here is derived from an EMBL/GenBank/DDBJ whole genome shotgun (WGS) entry which is preliminary data.</text>
</comment>
<dbReference type="Proteomes" id="UP000073492">
    <property type="component" value="Unassembled WGS sequence"/>
</dbReference>
<sequence length="108" mass="11648">MVSAQSIRQPYAELEDATEQLVTLTVTYNTLQLTTASGASSSNGVEHGLKQACLTWQKLYESCLPQSGKFEQRSKAVKQSARGPSGDVRNAGQLNKASPHGPRSLSRL</sequence>
<proteinExistence type="predicted"/>
<evidence type="ECO:0000313" key="2">
    <source>
        <dbReference type="EMBL" id="KXT11390.1"/>
    </source>
</evidence>
<reference evidence="2 3" key="1">
    <citation type="submission" date="2015-07" db="EMBL/GenBank/DDBJ databases">
        <title>Comparative genomics of the Sigatoka disease complex on banana suggests a link between parallel evolutionary changes in Pseudocercospora fijiensis and Pseudocercospora eumusae and increased virulence on the banana host.</title>
        <authorList>
            <person name="Chang T.-C."/>
            <person name="Salvucci A."/>
            <person name="Crous P.W."/>
            <person name="Stergiopoulos I."/>
        </authorList>
    </citation>
    <scope>NUCLEOTIDE SEQUENCE [LARGE SCALE GENOMIC DNA]</scope>
    <source>
        <strain evidence="2 3">CBS 116634</strain>
    </source>
</reference>
<evidence type="ECO:0000313" key="3">
    <source>
        <dbReference type="Proteomes" id="UP000073492"/>
    </source>
</evidence>
<keyword evidence="3" id="KW-1185">Reference proteome</keyword>
<accession>A0A139I9J0</accession>
<dbReference type="AlphaFoldDB" id="A0A139I9J0"/>
<dbReference type="EMBL" id="LFZO01000204">
    <property type="protein sequence ID" value="KXT11390.1"/>
    <property type="molecule type" value="Genomic_DNA"/>
</dbReference>